<keyword evidence="6" id="KW-1185">Reference proteome</keyword>
<dbReference type="GeneID" id="28832838"/>
<protein>
    <submittedName>
        <fullName evidence="5">Uncharacterized protein</fullName>
    </submittedName>
</protein>
<feature type="domain" description="Peptidase S33 tripeptidyl aminopeptidase-like C-terminal" evidence="4">
    <location>
        <begin position="387"/>
        <end position="483"/>
    </location>
</feature>
<dbReference type="Proteomes" id="UP000070700">
    <property type="component" value="Unassembled WGS sequence"/>
</dbReference>
<organism evidence="5 6">
    <name type="scientific">Mollisia scopiformis</name>
    <name type="common">Conifer needle endophyte fungus</name>
    <name type="synonym">Phialocephala scopiformis</name>
    <dbReference type="NCBI Taxonomy" id="149040"/>
    <lineage>
        <taxon>Eukaryota</taxon>
        <taxon>Fungi</taxon>
        <taxon>Dikarya</taxon>
        <taxon>Ascomycota</taxon>
        <taxon>Pezizomycotina</taxon>
        <taxon>Leotiomycetes</taxon>
        <taxon>Helotiales</taxon>
        <taxon>Mollisiaceae</taxon>
        <taxon>Mollisia</taxon>
    </lineage>
</organism>
<evidence type="ECO:0000256" key="1">
    <source>
        <dbReference type="ARBA" id="ARBA00010088"/>
    </source>
</evidence>
<comment type="similarity">
    <text evidence="1">Belongs to the peptidase S33 family.</text>
</comment>
<evidence type="ECO:0000259" key="3">
    <source>
        <dbReference type="Pfam" id="PF00561"/>
    </source>
</evidence>
<dbReference type="PANTHER" id="PTHR43248">
    <property type="entry name" value="2-SUCCINYL-6-HYDROXY-2,4-CYCLOHEXADIENE-1-CARBOXYLATE SYNTHASE"/>
    <property type="match status" value="1"/>
</dbReference>
<reference evidence="5 6" key="1">
    <citation type="submission" date="2015-10" db="EMBL/GenBank/DDBJ databases">
        <title>Full genome of DAOMC 229536 Phialocephala scopiformis, a fungal endophyte of spruce producing the potent anti-insectan compound rugulosin.</title>
        <authorList>
            <consortium name="DOE Joint Genome Institute"/>
            <person name="Walker A.K."/>
            <person name="Frasz S.L."/>
            <person name="Seifert K.A."/>
            <person name="Miller J.D."/>
            <person name="Mondo S.J."/>
            <person name="Labutti K."/>
            <person name="Lipzen A."/>
            <person name="Dockter R."/>
            <person name="Kennedy M."/>
            <person name="Grigoriev I.V."/>
            <person name="Spatafora J.W."/>
        </authorList>
    </citation>
    <scope>NUCLEOTIDE SEQUENCE [LARGE SCALE GENOMIC DNA]</scope>
    <source>
        <strain evidence="5 6">CBS 120377</strain>
    </source>
</reference>
<keyword evidence="2" id="KW-0378">Hydrolase</keyword>
<dbReference type="InterPro" id="IPR051601">
    <property type="entry name" value="Serine_prot/Carboxylest_S33"/>
</dbReference>
<dbReference type="InterPro" id="IPR013595">
    <property type="entry name" value="Pept_S33_TAP-like_C"/>
</dbReference>
<dbReference type="InterPro" id="IPR000073">
    <property type="entry name" value="AB_hydrolase_1"/>
</dbReference>
<dbReference type="InterPro" id="IPR029058">
    <property type="entry name" value="AB_hydrolase_fold"/>
</dbReference>
<dbReference type="SUPFAM" id="SSF53474">
    <property type="entry name" value="alpha/beta-Hydrolases"/>
    <property type="match status" value="1"/>
</dbReference>
<evidence type="ECO:0000259" key="4">
    <source>
        <dbReference type="Pfam" id="PF08386"/>
    </source>
</evidence>
<evidence type="ECO:0000313" key="6">
    <source>
        <dbReference type="Proteomes" id="UP000070700"/>
    </source>
</evidence>
<dbReference type="AlphaFoldDB" id="A0A132BC07"/>
<dbReference type="GO" id="GO:0016787">
    <property type="term" value="F:hydrolase activity"/>
    <property type="evidence" value="ECO:0007669"/>
    <property type="project" value="UniProtKB-KW"/>
</dbReference>
<accession>A0A132BC07</accession>
<name>A0A132BC07_MOLSC</name>
<evidence type="ECO:0000313" key="5">
    <source>
        <dbReference type="EMBL" id="KUJ09539.1"/>
    </source>
</evidence>
<evidence type="ECO:0000256" key="2">
    <source>
        <dbReference type="ARBA" id="ARBA00022801"/>
    </source>
</evidence>
<dbReference type="KEGG" id="psco:LY89DRAFT_787846"/>
<proteinExistence type="inferred from homology"/>
<dbReference type="Pfam" id="PF08386">
    <property type="entry name" value="Abhydrolase_4"/>
    <property type="match status" value="1"/>
</dbReference>
<dbReference type="Gene3D" id="3.40.50.1820">
    <property type="entry name" value="alpha/beta hydrolase"/>
    <property type="match status" value="1"/>
</dbReference>
<gene>
    <name evidence="5" type="ORF">LY89DRAFT_787846</name>
</gene>
<dbReference type="STRING" id="149040.A0A132BC07"/>
<dbReference type="Pfam" id="PF00561">
    <property type="entry name" value="Abhydrolase_1"/>
    <property type="match status" value="1"/>
</dbReference>
<feature type="domain" description="AB hydrolase-1" evidence="3">
    <location>
        <begin position="166"/>
        <end position="222"/>
    </location>
</feature>
<dbReference type="OrthoDB" id="425534at2759"/>
<sequence length="535" mass="57059">MFAKQSALIASTSCIGCIVNALPATVANSIIWYQCDQNSTIPYTCGNLTVPLDYSESNSNQTFTLSLTKVNATTQPSMGSIIFNPGGPGETGTDFVTDLAGPLLIGTGATLPVSCYENDADRLLAYLRTPVTTNTSDTALGTMWAVKQSLAQVCYENAHEIGDLVGTAFVARDMMQIVDALREDGMLRFWGFSYGTLLGATVAAMFPDRMDKVVLDGVLNPTQYYEGRDIQELATSDASFAGFFNGCLAAPPGSCALARPNVTASQLEQDILDLLYDLKYNPIAAAPAEATTIVDYGALKSAITLSLYGPSYWPGLAVAFDGLLQGNASALVAFVGSVRSSTSLNLIEVNAAIRCGDNSLRGKYLKDVLPVVDALYNESFILGDIEAQVTLTCGTWLMQAKERYEGGFNEIHTKNPILFVGNTYDPLTPLVSAQNASAGFSGSVVLQHDGYGHSSLAQPSLCTAKTIRAYFVNSTLPAPGTICEPDVPLFSNVTMLEVLAPIANLTKRGLNTEDDVALLTAMKRLSGRVDMSRVF</sequence>
<dbReference type="InParanoid" id="A0A132BC07"/>
<dbReference type="EMBL" id="KQ947431">
    <property type="protein sequence ID" value="KUJ09539.1"/>
    <property type="molecule type" value="Genomic_DNA"/>
</dbReference>
<dbReference type="RefSeq" id="XP_018063894.1">
    <property type="nucleotide sequence ID" value="XM_018223112.1"/>
</dbReference>
<dbReference type="PANTHER" id="PTHR43248:SF25">
    <property type="entry name" value="AB HYDROLASE-1 DOMAIN-CONTAINING PROTEIN-RELATED"/>
    <property type="match status" value="1"/>
</dbReference>